<dbReference type="AlphaFoldDB" id="A0A9P5RQF9"/>
<gene>
    <name evidence="1" type="ORF">BG015_000946</name>
</gene>
<comment type="caution">
    <text evidence="1">The sequence shown here is derived from an EMBL/GenBank/DDBJ whole genome shotgun (WGS) entry which is preliminary data.</text>
</comment>
<organism evidence="1 2">
    <name type="scientific">Linnemannia schmuckeri</name>
    <dbReference type="NCBI Taxonomy" id="64567"/>
    <lineage>
        <taxon>Eukaryota</taxon>
        <taxon>Fungi</taxon>
        <taxon>Fungi incertae sedis</taxon>
        <taxon>Mucoromycota</taxon>
        <taxon>Mortierellomycotina</taxon>
        <taxon>Mortierellomycetes</taxon>
        <taxon>Mortierellales</taxon>
        <taxon>Mortierellaceae</taxon>
        <taxon>Linnemannia</taxon>
    </lineage>
</organism>
<proteinExistence type="predicted"/>
<dbReference type="Proteomes" id="UP000748756">
    <property type="component" value="Unassembled WGS sequence"/>
</dbReference>
<name>A0A9P5RQF9_9FUNG</name>
<dbReference type="EMBL" id="JAAAUQ010001164">
    <property type="protein sequence ID" value="KAF9142382.1"/>
    <property type="molecule type" value="Genomic_DNA"/>
</dbReference>
<accession>A0A9P5RQF9</accession>
<dbReference type="OrthoDB" id="2426605at2759"/>
<evidence type="ECO:0000313" key="1">
    <source>
        <dbReference type="EMBL" id="KAF9142382.1"/>
    </source>
</evidence>
<evidence type="ECO:0000313" key="2">
    <source>
        <dbReference type="Proteomes" id="UP000748756"/>
    </source>
</evidence>
<protein>
    <submittedName>
        <fullName evidence="1">Uncharacterized protein</fullName>
    </submittedName>
</protein>
<keyword evidence="2" id="KW-1185">Reference proteome</keyword>
<sequence length="169" mass="19833">MEFSEWKDSQSIKAYISLMRECLPNDESKTGLGQTSSTGGNRYALFEKFKKLVERNEQVAWKFAIEDTEDKLVTWALPDIICNLCYEPRRLHNKRNKYNNHFVKSIDSIPCHHQYQRCMFKEDSLVLKDIEPQLVKYAFGQIKNIHSHAVTVLHEPFVSKTVKNYFVAK</sequence>
<reference evidence="1" key="1">
    <citation type="journal article" date="2020" name="Fungal Divers.">
        <title>Resolving the Mortierellaceae phylogeny through synthesis of multi-gene phylogenetics and phylogenomics.</title>
        <authorList>
            <person name="Vandepol N."/>
            <person name="Liber J."/>
            <person name="Desiro A."/>
            <person name="Na H."/>
            <person name="Kennedy M."/>
            <person name="Barry K."/>
            <person name="Grigoriev I.V."/>
            <person name="Miller A.N."/>
            <person name="O'Donnell K."/>
            <person name="Stajich J.E."/>
            <person name="Bonito G."/>
        </authorList>
    </citation>
    <scope>NUCLEOTIDE SEQUENCE</scope>
    <source>
        <strain evidence="1">NRRL 6426</strain>
    </source>
</reference>